<keyword evidence="2" id="KW-1185">Reference proteome</keyword>
<sequence length="68" mass="7540">MIAAAFWRWARQLEERKGFLTAKILRQAQDDKGTERAKVFAKEGLSFCLLVICNGDAKLAGMPAETPA</sequence>
<comment type="caution">
    <text evidence="1">The sequence shown here is derived from an EMBL/GenBank/DDBJ whole genome shotgun (WGS) entry which is preliminary data.</text>
</comment>
<protein>
    <submittedName>
        <fullName evidence="1">Uncharacterized protein</fullName>
    </submittedName>
</protein>
<proteinExistence type="predicted"/>
<accession>A0ABP8HBS0</accession>
<evidence type="ECO:0000313" key="1">
    <source>
        <dbReference type="EMBL" id="GAA4337165.1"/>
    </source>
</evidence>
<gene>
    <name evidence="1" type="ORF">GCM10023184_32840</name>
</gene>
<name>A0ABP8HBS0_9BACT</name>
<organism evidence="1 2">
    <name type="scientific">Flaviaesturariibacter amylovorans</name>
    <dbReference type="NCBI Taxonomy" id="1084520"/>
    <lineage>
        <taxon>Bacteria</taxon>
        <taxon>Pseudomonadati</taxon>
        <taxon>Bacteroidota</taxon>
        <taxon>Chitinophagia</taxon>
        <taxon>Chitinophagales</taxon>
        <taxon>Chitinophagaceae</taxon>
        <taxon>Flaviaestuariibacter</taxon>
    </lineage>
</organism>
<dbReference type="Proteomes" id="UP001501725">
    <property type="component" value="Unassembled WGS sequence"/>
</dbReference>
<dbReference type="EMBL" id="BAABGY010000009">
    <property type="protein sequence ID" value="GAA4337165.1"/>
    <property type="molecule type" value="Genomic_DNA"/>
</dbReference>
<reference evidence="2" key="1">
    <citation type="journal article" date="2019" name="Int. J. Syst. Evol. Microbiol.">
        <title>The Global Catalogue of Microorganisms (GCM) 10K type strain sequencing project: providing services to taxonomists for standard genome sequencing and annotation.</title>
        <authorList>
            <consortium name="The Broad Institute Genomics Platform"/>
            <consortium name="The Broad Institute Genome Sequencing Center for Infectious Disease"/>
            <person name="Wu L."/>
            <person name="Ma J."/>
        </authorList>
    </citation>
    <scope>NUCLEOTIDE SEQUENCE [LARGE SCALE GENOMIC DNA]</scope>
    <source>
        <strain evidence="2">JCM 17919</strain>
    </source>
</reference>
<evidence type="ECO:0000313" key="2">
    <source>
        <dbReference type="Proteomes" id="UP001501725"/>
    </source>
</evidence>